<organism evidence="1 2">
    <name type="scientific">Mycetomoellerius zeteki</name>
    <dbReference type="NCBI Taxonomy" id="64791"/>
    <lineage>
        <taxon>Eukaryota</taxon>
        <taxon>Metazoa</taxon>
        <taxon>Ecdysozoa</taxon>
        <taxon>Arthropoda</taxon>
        <taxon>Hexapoda</taxon>
        <taxon>Insecta</taxon>
        <taxon>Pterygota</taxon>
        <taxon>Neoptera</taxon>
        <taxon>Endopterygota</taxon>
        <taxon>Hymenoptera</taxon>
        <taxon>Apocrita</taxon>
        <taxon>Aculeata</taxon>
        <taxon>Formicoidea</taxon>
        <taxon>Formicidae</taxon>
        <taxon>Myrmicinae</taxon>
        <taxon>Mycetomoellerius</taxon>
    </lineage>
</organism>
<evidence type="ECO:0000313" key="1">
    <source>
        <dbReference type="EMBL" id="KYQ47130.1"/>
    </source>
</evidence>
<gene>
    <name evidence="1" type="ORF">ALC60_13876</name>
</gene>
<dbReference type="AlphaFoldDB" id="A0A151WH24"/>
<name>A0A151WH24_9HYME</name>
<reference evidence="1 2" key="1">
    <citation type="submission" date="2015-09" db="EMBL/GenBank/DDBJ databases">
        <title>Trachymyrmex zeteki WGS genome.</title>
        <authorList>
            <person name="Nygaard S."/>
            <person name="Hu H."/>
            <person name="Boomsma J."/>
            <person name="Zhang G."/>
        </authorList>
    </citation>
    <scope>NUCLEOTIDE SEQUENCE [LARGE SCALE GENOMIC DNA]</scope>
    <source>
        <strain evidence="1">Tzet28-1</strain>
        <tissue evidence="1">Whole body</tissue>
    </source>
</reference>
<dbReference type="EMBL" id="KQ983136">
    <property type="protein sequence ID" value="KYQ47130.1"/>
    <property type="molecule type" value="Genomic_DNA"/>
</dbReference>
<accession>A0A151WH24</accession>
<evidence type="ECO:0000313" key="2">
    <source>
        <dbReference type="Proteomes" id="UP000075809"/>
    </source>
</evidence>
<keyword evidence="2" id="KW-1185">Reference proteome</keyword>
<proteinExistence type="predicted"/>
<protein>
    <submittedName>
        <fullName evidence="1">Uncharacterized protein</fullName>
    </submittedName>
</protein>
<dbReference type="Proteomes" id="UP000075809">
    <property type="component" value="Unassembled WGS sequence"/>
</dbReference>
<sequence>MQDPQQHINSVKLVEKVNGIETRVPIVFLLDGTIVIPKRAKKIRWYDAINDHAGEVAMPDVALSREPSTPSCLYEVLMAILPSQRRCPRPHRWYLCLRIQSHVDSREARVSSA</sequence>